<comment type="caution">
    <text evidence="6">The sequence shown here is derived from an EMBL/GenBank/DDBJ whole genome shotgun (WGS) entry which is preliminary data.</text>
</comment>
<dbReference type="InterPro" id="IPR016152">
    <property type="entry name" value="PTrfase/Anion_transptr"/>
</dbReference>
<dbReference type="SUPFAM" id="SSF55804">
    <property type="entry name" value="Phoshotransferase/anion transport protein"/>
    <property type="match status" value="1"/>
</dbReference>
<keyword evidence="1" id="KW-0808">Transferase</keyword>
<dbReference type="GO" id="GO:0009401">
    <property type="term" value="P:phosphoenolpyruvate-dependent sugar phosphotransferase system"/>
    <property type="evidence" value="ECO:0007669"/>
    <property type="project" value="InterPro"/>
</dbReference>
<feature type="domain" description="PRD" evidence="5">
    <location>
        <begin position="304"/>
        <end position="411"/>
    </location>
</feature>
<evidence type="ECO:0000313" key="7">
    <source>
        <dbReference type="Proteomes" id="UP000095094"/>
    </source>
</evidence>
<dbReference type="RefSeq" id="WP_069665289.1">
    <property type="nucleotide sequence ID" value="NZ_JBHUJJ010000001.1"/>
</dbReference>
<evidence type="ECO:0000256" key="2">
    <source>
        <dbReference type="ARBA" id="ARBA00022737"/>
    </source>
</evidence>
<evidence type="ECO:0000259" key="3">
    <source>
        <dbReference type="PROSITE" id="PS51094"/>
    </source>
</evidence>
<dbReference type="Proteomes" id="UP000095094">
    <property type="component" value="Unassembled WGS sequence"/>
</dbReference>
<dbReference type="InterPro" id="IPR011608">
    <property type="entry name" value="PRD"/>
</dbReference>
<dbReference type="SUPFAM" id="SSF52794">
    <property type="entry name" value="PTS system IIB component-like"/>
    <property type="match status" value="1"/>
</dbReference>
<dbReference type="PROSITE" id="PS51099">
    <property type="entry name" value="PTS_EIIB_TYPE_2"/>
    <property type="match status" value="1"/>
</dbReference>
<dbReference type="PANTHER" id="PTHR30185:SF12">
    <property type="entry name" value="TRANSCRIPTIONAL REGULATOR MANR"/>
    <property type="match status" value="1"/>
</dbReference>
<dbReference type="Gene3D" id="1.10.1790.10">
    <property type="entry name" value="PRD domain"/>
    <property type="match status" value="1"/>
</dbReference>
<dbReference type="Gene3D" id="1.10.10.10">
    <property type="entry name" value="Winged helix-like DNA-binding domain superfamily/Winged helix DNA-binding domain"/>
    <property type="match status" value="1"/>
</dbReference>
<organism evidence="6 7">
    <name type="scientific">Enterococcus termitis</name>
    <dbReference type="NCBI Taxonomy" id="332950"/>
    <lineage>
        <taxon>Bacteria</taxon>
        <taxon>Bacillati</taxon>
        <taxon>Bacillota</taxon>
        <taxon>Bacilli</taxon>
        <taxon>Lactobacillales</taxon>
        <taxon>Enterococcaceae</taxon>
        <taxon>Enterococcus</taxon>
    </lineage>
</organism>
<evidence type="ECO:0000256" key="1">
    <source>
        <dbReference type="ARBA" id="ARBA00022679"/>
    </source>
</evidence>
<protein>
    <submittedName>
        <fullName evidence="6">Uncharacterized protein</fullName>
    </submittedName>
</protein>
<feature type="domain" description="PTS EIIB type-2" evidence="4">
    <location>
        <begin position="412"/>
        <end position="501"/>
    </location>
</feature>
<dbReference type="CDD" id="cd00211">
    <property type="entry name" value="PTS_IIA_fru"/>
    <property type="match status" value="1"/>
</dbReference>
<dbReference type="InterPro" id="IPR050661">
    <property type="entry name" value="BglG_antiterminators"/>
</dbReference>
<dbReference type="OrthoDB" id="3239954at2"/>
<dbReference type="SUPFAM" id="SSF63520">
    <property type="entry name" value="PTS-regulatory domain, PRD"/>
    <property type="match status" value="2"/>
</dbReference>
<dbReference type="InterPro" id="IPR036634">
    <property type="entry name" value="PRD_sf"/>
</dbReference>
<dbReference type="EMBL" id="MIJY01000047">
    <property type="protein sequence ID" value="OEG08452.1"/>
    <property type="molecule type" value="Genomic_DNA"/>
</dbReference>
<evidence type="ECO:0000259" key="5">
    <source>
        <dbReference type="PROSITE" id="PS51372"/>
    </source>
</evidence>
<proteinExistence type="predicted"/>
<dbReference type="Pfam" id="PF00874">
    <property type="entry name" value="PRD"/>
    <property type="match status" value="1"/>
</dbReference>
<gene>
    <name evidence="6" type="ORF">BCR25_13655</name>
</gene>
<keyword evidence="7" id="KW-1185">Reference proteome</keyword>
<name>A0A1E5G6X8_9ENTE</name>
<dbReference type="Gene3D" id="3.40.50.2300">
    <property type="match status" value="1"/>
</dbReference>
<accession>A0A1E5G6X8</accession>
<dbReference type="AlphaFoldDB" id="A0A1E5G6X8"/>
<dbReference type="Pfam" id="PF08279">
    <property type="entry name" value="HTH_11"/>
    <property type="match status" value="1"/>
</dbReference>
<dbReference type="GO" id="GO:0008982">
    <property type="term" value="F:protein-N(PI)-phosphohistidine-sugar phosphotransferase activity"/>
    <property type="evidence" value="ECO:0007669"/>
    <property type="project" value="InterPro"/>
</dbReference>
<dbReference type="GO" id="GO:0006355">
    <property type="term" value="P:regulation of DNA-templated transcription"/>
    <property type="evidence" value="ECO:0007669"/>
    <property type="project" value="InterPro"/>
</dbReference>
<evidence type="ECO:0000259" key="4">
    <source>
        <dbReference type="PROSITE" id="PS51099"/>
    </source>
</evidence>
<dbReference type="InterPro" id="IPR036388">
    <property type="entry name" value="WH-like_DNA-bd_sf"/>
</dbReference>
<dbReference type="CDD" id="cd05568">
    <property type="entry name" value="PTS_IIB_bgl_like"/>
    <property type="match status" value="1"/>
</dbReference>
<dbReference type="Gene3D" id="3.40.930.10">
    <property type="entry name" value="Mannitol-specific EII, Chain A"/>
    <property type="match status" value="1"/>
</dbReference>
<dbReference type="PANTHER" id="PTHR30185">
    <property type="entry name" value="CRYPTIC BETA-GLUCOSIDE BGL OPERON ANTITERMINATOR"/>
    <property type="match status" value="1"/>
</dbReference>
<dbReference type="InterPro" id="IPR013011">
    <property type="entry name" value="PTS_EIIB_2"/>
</dbReference>
<reference evidence="7" key="1">
    <citation type="submission" date="2016-09" db="EMBL/GenBank/DDBJ databases">
        <authorList>
            <person name="Gulvik C.A."/>
        </authorList>
    </citation>
    <scope>NUCLEOTIDE SEQUENCE [LARGE SCALE GENOMIC DNA]</scope>
    <source>
        <strain evidence="7">LMG 8895</strain>
    </source>
</reference>
<dbReference type="InterPro" id="IPR002178">
    <property type="entry name" value="PTS_EIIA_type-2_dom"/>
</dbReference>
<dbReference type="InterPro" id="IPR013196">
    <property type="entry name" value="HTH_11"/>
</dbReference>
<dbReference type="PROSITE" id="PS51094">
    <property type="entry name" value="PTS_EIIA_TYPE_2"/>
    <property type="match status" value="1"/>
</dbReference>
<feature type="domain" description="PTS EIIA type-2" evidence="3">
    <location>
        <begin position="516"/>
        <end position="655"/>
    </location>
</feature>
<dbReference type="Pfam" id="PF00359">
    <property type="entry name" value="PTS_EIIA_2"/>
    <property type="match status" value="1"/>
</dbReference>
<dbReference type="PROSITE" id="PS51372">
    <property type="entry name" value="PRD_2"/>
    <property type="match status" value="1"/>
</dbReference>
<evidence type="ECO:0000313" key="6">
    <source>
        <dbReference type="EMBL" id="OEG08452.1"/>
    </source>
</evidence>
<sequence>MNKLTLRENELLYLLLSQKEYQAAKFFSEQLSVSNKTIYSDLEQIQHYLVENELKIDRVPRKGLYLIGPPEAKERLKGVLQQETISVLEDEVYSPAYRQLIMISAILLDEKKVTYDEYAELFLVSKQSIKKDMDEVLGYLRTSGLKELTNRCLSPLEKETMIQKVYKKYLISYNKKYHSHAGNTQNNDLTFLNEIFNQKIIDQVNSFIEKTMIHTGKMLNDYFVYSLKLSLIIFLTRLKAGHHVEEQNEFVFKDLQKMQLYMVALSFSEEMNQELQCIFYKNDLQYLCSLLLAHGVVPGISDMHIDETIRKTTQTLMNEMTHLLDVKVDNDEQLYHALIAHIMPMIHRLKNDIYVRNPLKDNIKEQYTTMFMLTQFAATVFEKDYKLFLNEDEVSFLTIHFQIAFEKVQSTKHVLIVCGNGLATSELIYNRIKQNLPASVIVEIATERQLKENPIDDIDLIIAAIPLEIEDIPVLHVSALPTAAEVSMIATYLSNLSENEKTFTYSKEINAGSLNPFIQQELIFLNQHLERKDEVLHFLIEQYQALGLVNEFFEESMFQREVLGNTSLTSGVALPHAAPETIKETKLSFMTVQKPIMWGANQIQLIITLAIAEKDMGIAKDLVSILYDMIGSEESVRKIVQCKTSKELINCLERRGR</sequence>
<dbReference type="InterPro" id="IPR036095">
    <property type="entry name" value="PTS_EIIB-like_sf"/>
</dbReference>
<keyword evidence="2" id="KW-0677">Repeat</keyword>